<accession>A0A6M2DPT9</accession>
<sequence length="718" mass="83148">MDHKENKTFQCSLCQNYFANQGTLTGHMRKIHNKAPDYKSNDAFVCPHCDGMYRHKQSLQRHIALVHKKGLQASEDSSSGSSASFSGAPSVRGSRICCPFENCEEQFPLYKCLNTHLLTAHNITVQYQQLRFETPYDFYTWKEDMEDDTTASFVKTRGLCQTSDYKKIYYHCNRSFSFVSQSKNIRALKSLGSNKMGKACPARMIAAFYQTGVVVDFWESHVGHTKDVGRMRLSNTFKNSIAAKLKDGVTVDRILDDIRDSMISKIDRTVITSKQDLRNIEKQFHIHDTVMRNSDDMTSVALWVHEMITLDNSPILYYKGINTNVMGFNDEDFVLVIMTQYQFMLLQEFSGDRICIDGTHNTNNRKILLYTLLVVDEYGSGAPVSFCLSNRQDETVFRVFFQAIRTKAGGSLAAKVFMSDGENAFYNAWSSVMGHPEHRLLCSWHVDRNWRTNIVKVKDIAKRALVYQNLRELLHLTDVEIFNSRLEDFMKEIFYDEDTKIFSEYFKNQFLGKIKLWAYCYRLRLGVNTNMYLESFHKIFKYFYLNGKCSKRLDKTIHALMKYTRDACLNRLTRILKNTPTSKIRIIRKSHNISLKIDSSNIITLVEGVKWNITSQSDVSKVHEVERINKTCMMPCLSCMECNICIHTFICSCIENSIRMSICKHIHACAMKCQVWNDTDKLEVMDRNVNIEELLTVSSMDTACRVGRNNRTKFRSIR</sequence>
<keyword evidence="1" id="KW-0862">Zinc</keyword>
<organism evidence="3">
    <name type="scientific">Xenopsylla cheopis</name>
    <name type="common">Oriental rat flea</name>
    <name type="synonym">Pulex cheopis</name>
    <dbReference type="NCBI Taxonomy" id="163159"/>
    <lineage>
        <taxon>Eukaryota</taxon>
        <taxon>Metazoa</taxon>
        <taxon>Ecdysozoa</taxon>
        <taxon>Arthropoda</taxon>
        <taxon>Hexapoda</taxon>
        <taxon>Insecta</taxon>
        <taxon>Pterygota</taxon>
        <taxon>Neoptera</taxon>
        <taxon>Endopterygota</taxon>
        <taxon>Siphonaptera</taxon>
        <taxon>Pulicidae</taxon>
        <taxon>Xenopsyllinae</taxon>
        <taxon>Xenopsylla</taxon>
    </lineage>
</organism>
<dbReference type="AlphaFoldDB" id="A0A6M2DPT9"/>
<keyword evidence="1" id="KW-0479">Metal-binding</keyword>
<dbReference type="Gene3D" id="3.30.160.60">
    <property type="entry name" value="Classic Zinc Finger"/>
    <property type="match status" value="1"/>
</dbReference>
<reference evidence="3" key="1">
    <citation type="submission" date="2020-03" db="EMBL/GenBank/DDBJ databases">
        <title>Transcriptomic Profiling of the Digestive Tract of the Rat Flea, Xenopsylla cheopis, Following Blood Feeding and Infection with Yersinia pestis.</title>
        <authorList>
            <person name="Bland D.M."/>
            <person name="Martens C.A."/>
            <person name="Virtaneva K."/>
            <person name="Kanakabandi K."/>
            <person name="Long D."/>
            <person name="Rosenke R."/>
            <person name="Saturday G.A."/>
            <person name="Hoyt F.H."/>
            <person name="Bruno D.P."/>
            <person name="Ribeiro J.M.C."/>
            <person name="Hinnebusch J."/>
        </authorList>
    </citation>
    <scope>NUCLEOTIDE SEQUENCE</scope>
</reference>
<feature type="domain" description="C2H2-type" evidence="2">
    <location>
        <begin position="9"/>
        <end position="37"/>
    </location>
</feature>
<evidence type="ECO:0000313" key="3">
    <source>
        <dbReference type="EMBL" id="NOV48339.1"/>
    </source>
</evidence>
<feature type="domain" description="C2H2-type" evidence="2">
    <location>
        <begin position="44"/>
        <end position="67"/>
    </location>
</feature>
<keyword evidence="1" id="KW-0863">Zinc-finger</keyword>
<dbReference type="InterPro" id="IPR036236">
    <property type="entry name" value="Znf_C2H2_sf"/>
</dbReference>
<evidence type="ECO:0000256" key="1">
    <source>
        <dbReference type="PROSITE-ProRule" id="PRU00042"/>
    </source>
</evidence>
<dbReference type="PROSITE" id="PS00028">
    <property type="entry name" value="ZINC_FINGER_C2H2_1"/>
    <property type="match status" value="2"/>
</dbReference>
<dbReference type="InterPro" id="IPR013087">
    <property type="entry name" value="Znf_C2H2_type"/>
</dbReference>
<dbReference type="PROSITE" id="PS50157">
    <property type="entry name" value="ZINC_FINGER_C2H2_2"/>
    <property type="match status" value="2"/>
</dbReference>
<proteinExistence type="predicted"/>
<protein>
    <submittedName>
        <fullName evidence="3">Putative mudr-1x sp</fullName>
    </submittedName>
</protein>
<name>A0A6M2DPT9_XENCH</name>
<dbReference type="PANTHER" id="PTHR33936">
    <property type="entry name" value="PROTEIN CBG17840"/>
    <property type="match status" value="1"/>
</dbReference>
<evidence type="ECO:0000259" key="2">
    <source>
        <dbReference type="PROSITE" id="PS50157"/>
    </source>
</evidence>
<dbReference type="SUPFAM" id="SSF57667">
    <property type="entry name" value="beta-beta-alpha zinc fingers"/>
    <property type="match status" value="1"/>
</dbReference>
<dbReference type="PANTHER" id="PTHR33936:SF24">
    <property type="entry name" value="C2H2-TYPE DOMAIN-CONTAINING PROTEIN"/>
    <property type="match status" value="1"/>
</dbReference>
<dbReference type="GO" id="GO:0008270">
    <property type="term" value="F:zinc ion binding"/>
    <property type="evidence" value="ECO:0007669"/>
    <property type="project" value="UniProtKB-KW"/>
</dbReference>
<dbReference type="SMART" id="SM00355">
    <property type="entry name" value="ZnF_C2H2"/>
    <property type="match status" value="3"/>
</dbReference>
<dbReference type="Pfam" id="PF10551">
    <property type="entry name" value="MULE"/>
    <property type="match status" value="1"/>
</dbReference>
<dbReference type="InterPro" id="IPR052797">
    <property type="entry name" value="RegFact_GeneExpr_CellDeath"/>
</dbReference>
<dbReference type="InterPro" id="IPR018289">
    <property type="entry name" value="MULE_transposase_dom"/>
</dbReference>
<dbReference type="EMBL" id="GIIL01004613">
    <property type="protein sequence ID" value="NOV48339.1"/>
    <property type="molecule type" value="Transcribed_RNA"/>
</dbReference>